<dbReference type="GO" id="GO:0004029">
    <property type="term" value="F:aldehyde dehydrogenase (NAD+) activity"/>
    <property type="evidence" value="ECO:0007669"/>
    <property type="project" value="TreeGrafter"/>
</dbReference>
<dbReference type="Gene3D" id="3.40.50.720">
    <property type="entry name" value="NAD(P)-binding Rossmann-like Domain"/>
    <property type="match status" value="1"/>
</dbReference>
<keyword evidence="3" id="KW-1185">Reference proteome</keyword>
<dbReference type="PANTHER" id="PTHR48079">
    <property type="entry name" value="PROTEIN YEEZ"/>
    <property type="match status" value="1"/>
</dbReference>
<dbReference type="GO" id="GO:0005737">
    <property type="term" value="C:cytoplasm"/>
    <property type="evidence" value="ECO:0007669"/>
    <property type="project" value="TreeGrafter"/>
</dbReference>
<dbReference type="RefSeq" id="WP_003888829.1">
    <property type="nucleotide sequence ID" value="NZ_ANBO01000002.1"/>
</dbReference>
<dbReference type="GeneID" id="74302176"/>
<accession>A0A5N5UPG5</accession>
<dbReference type="AlphaFoldDB" id="A0A5N5UPG5"/>
<dbReference type="Pfam" id="PF01370">
    <property type="entry name" value="Epimerase"/>
    <property type="match status" value="1"/>
</dbReference>
<dbReference type="PANTHER" id="PTHR48079:SF6">
    <property type="entry name" value="NAD(P)-BINDING DOMAIN-CONTAINING PROTEIN-RELATED"/>
    <property type="match status" value="1"/>
</dbReference>
<protein>
    <submittedName>
        <fullName evidence="2">Epimerase</fullName>
    </submittedName>
</protein>
<sequence>MVNKLVIGASGFLGSHVTRQLAARGDDVRVLLRPTSSTRGIDGLDVDIRRGDVFDPDCLREAMRGCDVVYYCVVDARPWLLDPTPLWRTNVDGLRTVLDVAATADLHRFVFTSTIGTIGRRTDAPADETTAHNWLDIGGDYIRSRVAAEEMVLRYSAEKGLPAVAMCVANTYGPGDWLPTPHGGLLAAAVRGKMPFYIDGYESETVGIEDAARALLLAGERGRVGERYIVSERWMSSREIFETGCAAVGVEPPQRRVPIRLMAAASYPSSWVARLRGRETKLTPLNIRLMHIMSPLDHSKAVRELGWQPAPTPDAVAAAARFFVEVADKTRKVAR</sequence>
<evidence type="ECO:0000313" key="3">
    <source>
        <dbReference type="Proteomes" id="UP000325690"/>
    </source>
</evidence>
<dbReference type="SUPFAM" id="SSF51735">
    <property type="entry name" value="NAD(P)-binding Rossmann-fold domains"/>
    <property type="match status" value="1"/>
</dbReference>
<feature type="domain" description="NAD-dependent epimerase/dehydratase" evidence="1">
    <location>
        <begin position="5"/>
        <end position="229"/>
    </location>
</feature>
<evidence type="ECO:0000259" key="1">
    <source>
        <dbReference type="Pfam" id="PF01370"/>
    </source>
</evidence>
<dbReference type="InterPro" id="IPR051783">
    <property type="entry name" value="NAD(P)-dependent_oxidoreduct"/>
</dbReference>
<organism evidence="2 3">
    <name type="scientific">Mycolicibacterium phlei DSM 43239 = CCUG 21000</name>
    <dbReference type="NCBI Taxonomy" id="1226750"/>
    <lineage>
        <taxon>Bacteria</taxon>
        <taxon>Bacillati</taxon>
        <taxon>Actinomycetota</taxon>
        <taxon>Actinomycetes</taxon>
        <taxon>Mycobacteriales</taxon>
        <taxon>Mycobacteriaceae</taxon>
        <taxon>Mycolicibacterium</taxon>
    </lineage>
</organism>
<reference evidence="2 3" key="1">
    <citation type="submission" date="2012-10" db="EMBL/GenBank/DDBJ databases">
        <title>The draft sequence of the Mycobacterium pheli genome.</title>
        <authorList>
            <person name="Pettersson B.M.F."/>
            <person name="Das S."/>
            <person name="Dasgupta S."/>
            <person name="Bhattacharya A."/>
            <person name="Kirsebom L.A."/>
        </authorList>
    </citation>
    <scope>NUCLEOTIDE SEQUENCE [LARGE SCALE GENOMIC DNA]</scope>
    <source>
        <strain evidence="2 3">CCUG 21000</strain>
    </source>
</reference>
<dbReference type="Proteomes" id="UP000325690">
    <property type="component" value="Unassembled WGS sequence"/>
</dbReference>
<proteinExistence type="predicted"/>
<evidence type="ECO:0000313" key="2">
    <source>
        <dbReference type="EMBL" id="KAB7751494.1"/>
    </source>
</evidence>
<dbReference type="InterPro" id="IPR001509">
    <property type="entry name" value="Epimerase_deHydtase"/>
</dbReference>
<gene>
    <name evidence="2" type="ORF">MPHL21000_25190</name>
</gene>
<dbReference type="EMBL" id="ANBP01000055">
    <property type="protein sequence ID" value="KAB7751494.1"/>
    <property type="molecule type" value="Genomic_DNA"/>
</dbReference>
<name>A0A5N5UPG5_MYCPH</name>
<dbReference type="InterPro" id="IPR036291">
    <property type="entry name" value="NAD(P)-bd_dom_sf"/>
</dbReference>
<comment type="caution">
    <text evidence="2">The sequence shown here is derived from an EMBL/GenBank/DDBJ whole genome shotgun (WGS) entry which is preliminary data.</text>
</comment>